<evidence type="ECO:0000256" key="3">
    <source>
        <dbReference type="ARBA" id="ARBA00023052"/>
    </source>
</evidence>
<reference evidence="5 6" key="1">
    <citation type="journal article" date="2016" name="Nat. Commun.">
        <title>Thousands of microbial genomes shed light on interconnected biogeochemical processes in an aquifer system.</title>
        <authorList>
            <person name="Anantharaman K."/>
            <person name="Brown C.T."/>
            <person name="Hug L.A."/>
            <person name="Sharon I."/>
            <person name="Castelle C.J."/>
            <person name="Probst A.J."/>
            <person name="Thomas B.C."/>
            <person name="Singh A."/>
            <person name="Wilkins M.J."/>
            <person name="Karaoz U."/>
            <person name="Brodie E.L."/>
            <person name="Williams K.H."/>
            <person name="Hubbard S.S."/>
            <person name="Banfield J.F."/>
        </authorList>
    </citation>
    <scope>NUCLEOTIDE SEQUENCE [LARGE SCALE GENOMIC DNA]</scope>
</reference>
<comment type="similarity">
    <text evidence="2">Belongs to the transketolase family.</text>
</comment>
<dbReference type="InterPro" id="IPR029061">
    <property type="entry name" value="THDP-binding"/>
</dbReference>
<accession>A0A1F8F9A3</accession>
<evidence type="ECO:0000256" key="1">
    <source>
        <dbReference type="ARBA" id="ARBA00001964"/>
    </source>
</evidence>
<organism evidence="5 6">
    <name type="scientific">Candidatus Yanofskybacteria bacterium RIFCSPHIGHO2_02_FULL_41_11</name>
    <dbReference type="NCBI Taxonomy" id="1802675"/>
    <lineage>
        <taxon>Bacteria</taxon>
        <taxon>Candidatus Yanofskyibacteriota</taxon>
    </lineage>
</organism>
<evidence type="ECO:0000313" key="5">
    <source>
        <dbReference type="EMBL" id="OGN09110.1"/>
    </source>
</evidence>
<sequence>MPNYISEAKIEELELLANNARELLIEMLTEAGSGHTAGPLGMADIFTAMYFHVLKHDPKNPMWEERDRLILSNGHICPIRYVTMAMAGYFPIEELKTLRKFGTRLQGHPERERLPGVETTSGPLGSGLGQAAGYAYAARMDVNNHSADSGRSSGQFRVYCFMSDGEQEAGATWESAMFAGKNRLSNLTAVIDRNNIQIDGMTENIMPLEPLRVKYEAFNWHVLEVDGHNIEQFVDAVEQAKAIYEKPTIIIAHTIPGKGVDFMEFDYLWHGNPPGTVKNDPDAPPLERQAEEALRQLRTLGGKIKSEHE</sequence>
<dbReference type="CDD" id="cd02012">
    <property type="entry name" value="TPP_TK"/>
    <property type="match status" value="1"/>
</dbReference>
<feature type="domain" description="Transketolase N-terminal" evidence="4">
    <location>
        <begin position="16"/>
        <end position="273"/>
    </location>
</feature>
<comment type="caution">
    <text evidence="5">The sequence shown here is derived from an EMBL/GenBank/DDBJ whole genome shotgun (WGS) entry which is preliminary data.</text>
</comment>
<gene>
    <name evidence="5" type="ORF">A3J46_05145</name>
</gene>
<evidence type="ECO:0000313" key="6">
    <source>
        <dbReference type="Proteomes" id="UP000177167"/>
    </source>
</evidence>
<evidence type="ECO:0000259" key="4">
    <source>
        <dbReference type="Pfam" id="PF00456"/>
    </source>
</evidence>
<proteinExistence type="inferred from homology"/>
<evidence type="ECO:0000256" key="2">
    <source>
        <dbReference type="ARBA" id="ARBA00007131"/>
    </source>
</evidence>
<dbReference type="Gene3D" id="3.40.50.970">
    <property type="match status" value="1"/>
</dbReference>
<protein>
    <submittedName>
        <fullName evidence="5">Transketolase</fullName>
    </submittedName>
</protein>
<dbReference type="EMBL" id="MGJP01000044">
    <property type="protein sequence ID" value="OGN09110.1"/>
    <property type="molecule type" value="Genomic_DNA"/>
</dbReference>
<name>A0A1F8F9A3_9BACT</name>
<dbReference type="Proteomes" id="UP000177167">
    <property type="component" value="Unassembled WGS sequence"/>
</dbReference>
<dbReference type="Pfam" id="PF00456">
    <property type="entry name" value="Transketolase_N"/>
    <property type="match status" value="1"/>
</dbReference>
<dbReference type="InterPro" id="IPR005474">
    <property type="entry name" value="Transketolase_N"/>
</dbReference>
<dbReference type="SUPFAM" id="SSF52518">
    <property type="entry name" value="Thiamin diphosphate-binding fold (THDP-binding)"/>
    <property type="match status" value="1"/>
</dbReference>
<dbReference type="PANTHER" id="PTHR47514:SF1">
    <property type="entry name" value="TRANSKETOLASE N-TERMINAL SECTION-RELATED"/>
    <property type="match status" value="1"/>
</dbReference>
<dbReference type="AlphaFoldDB" id="A0A1F8F9A3"/>
<keyword evidence="3" id="KW-0786">Thiamine pyrophosphate</keyword>
<comment type="cofactor">
    <cofactor evidence="1">
        <name>thiamine diphosphate</name>
        <dbReference type="ChEBI" id="CHEBI:58937"/>
    </cofactor>
</comment>
<dbReference type="PANTHER" id="PTHR47514">
    <property type="entry name" value="TRANSKETOLASE N-TERMINAL SECTION-RELATED"/>
    <property type="match status" value="1"/>
</dbReference>